<dbReference type="EC" id="2.7.13.3" evidence="3"/>
<dbReference type="PANTHER" id="PTHR45453">
    <property type="entry name" value="PHOSPHATE REGULON SENSOR PROTEIN PHOR"/>
    <property type="match status" value="1"/>
</dbReference>
<accession>A0ABN1GAK4</accession>
<evidence type="ECO:0000256" key="9">
    <source>
        <dbReference type="ARBA" id="ARBA00022840"/>
    </source>
</evidence>
<dbReference type="SMART" id="SM00387">
    <property type="entry name" value="HATPase_c"/>
    <property type="match status" value="1"/>
</dbReference>
<proteinExistence type="predicted"/>
<evidence type="ECO:0000256" key="7">
    <source>
        <dbReference type="ARBA" id="ARBA00022741"/>
    </source>
</evidence>
<dbReference type="Proteomes" id="UP001500866">
    <property type="component" value="Unassembled WGS sequence"/>
</dbReference>
<gene>
    <name evidence="15" type="primary">bceS</name>
    <name evidence="15" type="ORF">GCM10009001_25960</name>
</gene>
<sequence>MILSYLKERRSWILLILILQGITLFIGSIDPTIPFRSSLYIVFVSMIIFIIFFIARYRKETSFYQSLQDWDKTYDLETIESPESPFEEIVEESIMEQTKQYKQNISENRLSVEQEKDELMSWIHDVKTPLTAMHLKLERLENPSLKSQLMYEWLRIHLLLDRQLHQKRIPFIRNDLYMETIRLEQLIHREIRDLQTWCMQKGIGFDISLDVPAITSDAKWLSFIIRQLLTNALKYSEASEIAIHSYTEDELVKLEIKDQGRGIEAKDLPRIFDKGFTSTIDHDNSFSTGMGLYLTKRVADVMHLHIDVKSEPGNGTTFTLTFPNKNEFLNITGM</sequence>
<comment type="subcellular location">
    <subcellularLocation>
        <location evidence="2">Cell membrane</location>
        <topology evidence="2">Multi-pass membrane protein</topology>
    </subcellularLocation>
</comment>
<keyword evidence="9" id="KW-0067">ATP-binding</keyword>
<evidence type="ECO:0000256" key="10">
    <source>
        <dbReference type="ARBA" id="ARBA00022989"/>
    </source>
</evidence>
<protein>
    <recommendedName>
        <fullName evidence="3">histidine kinase</fullName>
        <ecNumber evidence="3">2.7.13.3</ecNumber>
    </recommendedName>
</protein>
<dbReference type="Pfam" id="PF02518">
    <property type="entry name" value="HATPase_c"/>
    <property type="match status" value="1"/>
</dbReference>
<evidence type="ECO:0000313" key="16">
    <source>
        <dbReference type="Proteomes" id="UP001500866"/>
    </source>
</evidence>
<keyword evidence="7" id="KW-0547">Nucleotide-binding</keyword>
<comment type="caution">
    <text evidence="15">The sequence shown here is derived from an EMBL/GenBank/DDBJ whole genome shotgun (WGS) entry which is preliminary data.</text>
</comment>
<dbReference type="PANTHER" id="PTHR45453:SF2">
    <property type="entry name" value="HISTIDINE KINASE"/>
    <property type="match status" value="1"/>
</dbReference>
<evidence type="ECO:0000256" key="8">
    <source>
        <dbReference type="ARBA" id="ARBA00022777"/>
    </source>
</evidence>
<feature type="transmembrane region" description="Helical" evidence="13">
    <location>
        <begin position="12"/>
        <end position="29"/>
    </location>
</feature>
<keyword evidence="12 13" id="KW-0472">Membrane</keyword>
<evidence type="ECO:0000256" key="11">
    <source>
        <dbReference type="ARBA" id="ARBA00023012"/>
    </source>
</evidence>
<keyword evidence="6 13" id="KW-0812">Transmembrane</keyword>
<evidence type="ECO:0000256" key="6">
    <source>
        <dbReference type="ARBA" id="ARBA00022692"/>
    </source>
</evidence>
<keyword evidence="10 13" id="KW-1133">Transmembrane helix</keyword>
<reference evidence="15 16" key="1">
    <citation type="journal article" date="2019" name="Int. J. Syst. Evol. Microbiol.">
        <title>The Global Catalogue of Microorganisms (GCM) 10K type strain sequencing project: providing services to taxonomists for standard genome sequencing and annotation.</title>
        <authorList>
            <consortium name="The Broad Institute Genomics Platform"/>
            <consortium name="The Broad Institute Genome Sequencing Center for Infectious Disease"/>
            <person name="Wu L."/>
            <person name="Ma J."/>
        </authorList>
    </citation>
    <scope>NUCLEOTIDE SEQUENCE [LARGE SCALE GENOMIC DNA]</scope>
    <source>
        <strain evidence="15 16">JCM 15395</strain>
    </source>
</reference>
<evidence type="ECO:0000259" key="14">
    <source>
        <dbReference type="PROSITE" id="PS50109"/>
    </source>
</evidence>
<dbReference type="InterPro" id="IPR036890">
    <property type="entry name" value="HATPase_C_sf"/>
</dbReference>
<dbReference type="PRINTS" id="PR00344">
    <property type="entry name" value="BCTRLSENSOR"/>
</dbReference>
<dbReference type="Gene3D" id="3.30.565.10">
    <property type="entry name" value="Histidine kinase-like ATPase, C-terminal domain"/>
    <property type="match status" value="1"/>
</dbReference>
<name>A0ABN1GAK4_9BACI</name>
<evidence type="ECO:0000313" key="15">
    <source>
        <dbReference type="EMBL" id="GAA0607450.1"/>
    </source>
</evidence>
<keyword evidence="11" id="KW-0902">Two-component regulatory system</keyword>
<keyword evidence="4" id="KW-1003">Cell membrane</keyword>
<comment type="catalytic activity">
    <reaction evidence="1">
        <text>ATP + protein L-histidine = ADP + protein N-phospho-L-histidine.</text>
        <dbReference type="EC" id="2.7.13.3"/>
    </reaction>
</comment>
<keyword evidence="5" id="KW-0808">Transferase</keyword>
<dbReference type="InterPro" id="IPR005467">
    <property type="entry name" value="His_kinase_dom"/>
</dbReference>
<dbReference type="RefSeq" id="WP_343813842.1">
    <property type="nucleotide sequence ID" value="NZ_BAAADS010000018.1"/>
</dbReference>
<dbReference type="PROSITE" id="PS50109">
    <property type="entry name" value="HIS_KIN"/>
    <property type="match status" value="1"/>
</dbReference>
<evidence type="ECO:0000256" key="2">
    <source>
        <dbReference type="ARBA" id="ARBA00004651"/>
    </source>
</evidence>
<evidence type="ECO:0000256" key="5">
    <source>
        <dbReference type="ARBA" id="ARBA00022679"/>
    </source>
</evidence>
<feature type="transmembrane region" description="Helical" evidence="13">
    <location>
        <begin position="35"/>
        <end position="55"/>
    </location>
</feature>
<feature type="domain" description="Histidine kinase" evidence="14">
    <location>
        <begin position="121"/>
        <end position="326"/>
    </location>
</feature>
<evidence type="ECO:0000256" key="12">
    <source>
        <dbReference type="ARBA" id="ARBA00023136"/>
    </source>
</evidence>
<organism evidence="15 16">
    <name type="scientific">Virgibacillus siamensis</name>
    <dbReference type="NCBI Taxonomy" id="480071"/>
    <lineage>
        <taxon>Bacteria</taxon>
        <taxon>Bacillati</taxon>
        <taxon>Bacillota</taxon>
        <taxon>Bacilli</taxon>
        <taxon>Bacillales</taxon>
        <taxon>Bacillaceae</taxon>
        <taxon>Virgibacillus</taxon>
    </lineage>
</organism>
<evidence type="ECO:0000256" key="1">
    <source>
        <dbReference type="ARBA" id="ARBA00000085"/>
    </source>
</evidence>
<dbReference type="GO" id="GO:0016301">
    <property type="term" value="F:kinase activity"/>
    <property type="evidence" value="ECO:0007669"/>
    <property type="project" value="UniProtKB-KW"/>
</dbReference>
<evidence type="ECO:0000256" key="3">
    <source>
        <dbReference type="ARBA" id="ARBA00012438"/>
    </source>
</evidence>
<dbReference type="InterPro" id="IPR050351">
    <property type="entry name" value="BphY/WalK/GraS-like"/>
</dbReference>
<keyword evidence="8 15" id="KW-0418">Kinase</keyword>
<keyword evidence="16" id="KW-1185">Reference proteome</keyword>
<dbReference type="InterPro" id="IPR004358">
    <property type="entry name" value="Sig_transdc_His_kin-like_C"/>
</dbReference>
<evidence type="ECO:0000256" key="4">
    <source>
        <dbReference type="ARBA" id="ARBA00022475"/>
    </source>
</evidence>
<dbReference type="InterPro" id="IPR003594">
    <property type="entry name" value="HATPase_dom"/>
</dbReference>
<dbReference type="SUPFAM" id="SSF55874">
    <property type="entry name" value="ATPase domain of HSP90 chaperone/DNA topoisomerase II/histidine kinase"/>
    <property type="match status" value="1"/>
</dbReference>
<dbReference type="EMBL" id="BAAADS010000018">
    <property type="protein sequence ID" value="GAA0607450.1"/>
    <property type="molecule type" value="Genomic_DNA"/>
</dbReference>
<evidence type="ECO:0000256" key="13">
    <source>
        <dbReference type="SAM" id="Phobius"/>
    </source>
</evidence>